<dbReference type="RefSeq" id="WP_117494527.1">
    <property type="nucleotide sequence ID" value="NZ_QSOI01000004.1"/>
</dbReference>
<dbReference type="AlphaFoldDB" id="A0A3E4F7W9"/>
<dbReference type="Pfam" id="PF02837">
    <property type="entry name" value="Glyco_hydro_2_N"/>
    <property type="match status" value="1"/>
</dbReference>
<protein>
    <submittedName>
        <fullName evidence="7">Glycoside hydrolase family 2</fullName>
    </submittedName>
</protein>
<evidence type="ECO:0000259" key="5">
    <source>
        <dbReference type="Pfam" id="PF02836"/>
    </source>
</evidence>
<dbReference type="Proteomes" id="UP000261208">
    <property type="component" value="Unassembled WGS sequence"/>
</dbReference>
<dbReference type="InterPro" id="IPR008979">
    <property type="entry name" value="Galactose-bd-like_sf"/>
</dbReference>
<reference evidence="9 10" key="1">
    <citation type="submission" date="2018-08" db="EMBL/GenBank/DDBJ databases">
        <title>A genome reference for cultivated species of the human gut microbiota.</title>
        <authorList>
            <person name="Zou Y."/>
            <person name="Xue W."/>
            <person name="Luo G."/>
        </authorList>
    </citation>
    <scope>NUCLEOTIDE SEQUENCE [LARGE SCALE GENOMIC DNA]</scope>
    <source>
        <strain evidence="8 10">TF11-11</strain>
        <strain evidence="7 9">TM09-19AC</strain>
    </source>
</reference>
<evidence type="ECO:0000259" key="6">
    <source>
        <dbReference type="Pfam" id="PF02837"/>
    </source>
</evidence>
<evidence type="ECO:0000256" key="3">
    <source>
        <dbReference type="ARBA" id="ARBA00023295"/>
    </source>
</evidence>
<dbReference type="Gene3D" id="2.60.40.10">
    <property type="entry name" value="Immunoglobulins"/>
    <property type="match status" value="1"/>
</dbReference>
<dbReference type="Gene3D" id="3.20.20.80">
    <property type="entry name" value="Glycosidases"/>
    <property type="match status" value="1"/>
</dbReference>
<sequence length="625" mass="73476">MKELFTRWGRNLDSEHVLQEYPRPIMMRETHYEILNGWWEYAFTQNQKKPKQYDGKILVPFSPESVLSGVSRQLMPNEYLWYRTKIKCQEWDNKALQERLLLHFGAVDQSCKIWMNGHFVVSHVGGYLPFSCDISEYVHSGENELVIMVQDLSDTSYHAKGKQKLKRGGMYYTAQSGIWQTVWMEYVPQDRIKNVETKYIKTEKQKEKSTLNNCVNASEKVKIYIQTVSEQKDLIVQIDIRFPKIYANAEDNVTDFIALSHTIPDVQKSISGRANTWIEVEIQNAKYWSCETPYLYYFHVSLIECEDETDKTDKTDKKHVLDEVESYFAIRDFTIQQDEDHIPRIYLNNKKCFLKGVLDQGYWSDGLYTAPSEEAWIFDILEMKKIGFNMVRKHIKIEPQRWYYHCDRLGLIVWQDMVNGGEKYQSWFVTYLATVLSGLGITVKDHYSRLFARRSQKGRIEFINEVKETIQLLKKHPSICTWVIFNEGWGQFATQRITDMVRKIDSEYLIDSASGWFDQGTGDFQSIHNYFFPLKVKPEDVRAAVLSEYGGFTLEVEEHTASEKKYGYGGYKTKTEYQKAYRQLDRKIKKLEGQGLCGCVYTQWSDIEDEINGVYTYDREVNKLS</sequence>
<dbReference type="InterPro" id="IPR006102">
    <property type="entry name" value="Ig-like_GH2"/>
</dbReference>
<dbReference type="PANTHER" id="PTHR42732">
    <property type="entry name" value="BETA-GALACTOSIDASE"/>
    <property type="match status" value="1"/>
</dbReference>
<dbReference type="InterPro" id="IPR036156">
    <property type="entry name" value="Beta-gal/glucu_dom_sf"/>
</dbReference>
<evidence type="ECO:0000256" key="1">
    <source>
        <dbReference type="ARBA" id="ARBA00007401"/>
    </source>
</evidence>
<feature type="domain" description="Glycoside hydrolase family 2 catalytic" evidence="5">
    <location>
        <begin position="344"/>
        <end position="515"/>
    </location>
</feature>
<dbReference type="InterPro" id="IPR013783">
    <property type="entry name" value="Ig-like_fold"/>
</dbReference>
<dbReference type="Gene3D" id="2.60.120.260">
    <property type="entry name" value="Galactose-binding domain-like"/>
    <property type="match status" value="1"/>
</dbReference>
<evidence type="ECO:0000256" key="2">
    <source>
        <dbReference type="ARBA" id="ARBA00022801"/>
    </source>
</evidence>
<dbReference type="InterPro" id="IPR017853">
    <property type="entry name" value="GH"/>
</dbReference>
<dbReference type="EMBL" id="QSOI01000004">
    <property type="protein sequence ID" value="RGI85248.1"/>
    <property type="molecule type" value="Genomic_DNA"/>
</dbReference>
<dbReference type="InterPro" id="IPR006103">
    <property type="entry name" value="Glyco_hydro_2_cat"/>
</dbReference>
<dbReference type="GO" id="GO:0004553">
    <property type="term" value="F:hydrolase activity, hydrolyzing O-glycosyl compounds"/>
    <property type="evidence" value="ECO:0007669"/>
    <property type="project" value="InterPro"/>
</dbReference>
<name>A0A3E4F7W9_9FIRM</name>
<evidence type="ECO:0000259" key="4">
    <source>
        <dbReference type="Pfam" id="PF00703"/>
    </source>
</evidence>
<evidence type="ECO:0000313" key="9">
    <source>
        <dbReference type="Proteomes" id="UP000260664"/>
    </source>
</evidence>
<dbReference type="PANTHER" id="PTHR42732:SF2">
    <property type="entry name" value="BETA-MANNOSIDASE"/>
    <property type="match status" value="1"/>
</dbReference>
<comment type="similarity">
    <text evidence="1">Belongs to the glycosyl hydrolase 2 family.</text>
</comment>
<dbReference type="InterPro" id="IPR051913">
    <property type="entry name" value="GH2_Domain-Containing"/>
</dbReference>
<feature type="domain" description="Glycoside hydrolase family 2 immunoglobulin-like beta-sandwich" evidence="4">
    <location>
        <begin position="219"/>
        <end position="312"/>
    </location>
</feature>
<dbReference type="SUPFAM" id="SSF51445">
    <property type="entry name" value="(Trans)glycosidases"/>
    <property type="match status" value="1"/>
</dbReference>
<organism evidence="7 9">
    <name type="scientific">Dorea formicigenerans</name>
    <dbReference type="NCBI Taxonomy" id="39486"/>
    <lineage>
        <taxon>Bacteria</taxon>
        <taxon>Bacillati</taxon>
        <taxon>Bacillota</taxon>
        <taxon>Clostridia</taxon>
        <taxon>Lachnospirales</taxon>
        <taxon>Lachnospiraceae</taxon>
        <taxon>Dorea</taxon>
    </lineage>
</organism>
<gene>
    <name evidence="8" type="ORF">DXD10_14570</name>
    <name evidence="7" type="ORF">DXD84_03905</name>
</gene>
<dbReference type="Pfam" id="PF00703">
    <property type="entry name" value="Glyco_hydro_2"/>
    <property type="match status" value="1"/>
</dbReference>
<accession>A0A3E4F7W9</accession>
<dbReference type="InterPro" id="IPR006104">
    <property type="entry name" value="Glyco_hydro_2_N"/>
</dbReference>
<feature type="domain" description="Glycosyl hydrolases family 2 sugar binding" evidence="6">
    <location>
        <begin position="81"/>
        <end position="169"/>
    </location>
</feature>
<keyword evidence="2 7" id="KW-0378">Hydrolase</keyword>
<dbReference type="SUPFAM" id="SSF49785">
    <property type="entry name" value="Galactose-binding domain-like"/>
    <property type="match status" value="1"/>
</dbReference>
<comment type="caution">
    <text evidence="7">The sequence shown here is derived from an EMBL/GenBank/DDBJ whole genome shotgun (WGS) entry which is preliminary data.</text>
</comment>
<dbReference type="GO" id="GO:0005975">
    <property type="term" value="P:carbohydrate metabolic process"/>
    <property type="evidence" value="ECO:0007669"/>
    <property type="project" value="InterPro"/>
</dbReference>
<evidence type="ECO:0000313" key="8">
    <source>
        <dbReference type="EMBL" id="RGK44325.1"/>
    </source>
</evidence>
<dbReference type="Pfam" id="PF02836">
    <property type="entry name" value="Glyco_hydro_2_C"/>
    <property type="match status" value="1"/>
</dbReference>
<evidence type="ECO:0000313" key="7">
    <source>
        <dbReference type="EMBL" id="RGI85248.1"/>
    </source>
</evidence>
<dbReference type="SUPFAM" id="SSF49303">
    <property type="entry name" value="beta-Galactosidase/glucuronidase domain"/>
    <property type="match status" value="1"/>
</dbReference>
<dbReference type="Proteomes" id="UP000260664">
    <property type="component" value="Unassembled WGS sequence"/>
</dbReference>
<keyword evidence="3" id="KW-0326">Glycosidase</keyword>
<dbReference type="EMBL" id="QSQQ01000024">
    <property type="protein sequence ID" value="RGK44325.1"/>
    <property type="molecule type" value="Genomic_DNA"/>
</dbReference>
<evidence type="ECO:0000313" key="10">
    <source>
        <dbReference type="Proteomes" id="UP000261208"/>
    </source>
</evidence>
<proteinExistence type="inferred from homology"/>